<dbReference type="PANTHER" id="PTHR15071">
    <property type="entry name" value="MANNOSE-6-PHOSPHATE RECEPTOR FAMILY MEMBER"/>
    <property type="match status" value="1"/>
</dbReference>
<sequence>MVEDKTHGFRIDLMPLAEFGVQTITLDDFEYDVAVCRPLPASYPCGSDTKGTSVCRRSLADKRDATPLGAASSTLIYNGGLVTVVYADANESSNIAFHCDFTAGVGSCVVQASDKQGHLYDLSRLTRVRPDRDWVFETADPNTSSARLRFYVSLCRPLRRPPPKCGPLASVCVETLYANGTRTVVDAGHAVGPPILDKGQLMLNYSNGAECLRRGQNSTVRTILHFQCDDEREASGEFLQYIGKLDECGYSFLWTTEAACPIRHQPVKDECAVVDRLTGDVFNASHLQSDTFYRSGNYEFNICGPIRNSTNCPGDNVSVCHITIGNDGKKRAVALAGAAGYQLVFGDADTLRLSYMGESAGERTTRVEIELVCTTAAKKNVIEPRGSFGDGQVHRISFYSSGVCPRYRNDPTSCEVINSKTGHVYDLRPLAHGALSNWEAVEYSPVSYDFHYRMAAKQKYYFNVCKKLNQVPVSEGGYNCPKGSYACATSTEHPDRMGESLGRYLENILFGEDGIIGIRYVGGDKCPSQRDNAAGNASQGETEPNFKSTLITLACTPNDHETPKIIKNSKDCDYVFYMETPAACPVKKVMGSDCKVTEPNFGYEFDLSELGGRNKVYTVTNADDKGMHKLSVCGPLPDASALCGGDQEAGSCLIGTNGKNISLGKGTAALQYDTGILTLIYSDGVPGCADPKENRSTTIHFLCDHSAKVGSTAPEVDAMDDNCGFVFRWYTELACAPRTEQTCKVDTPDGLVDLTPLSQPRLNYVTPDNLVEVGQKYVINVCRSVVHMRALTCGFSSGACVINGDSTVNLGVVANGPFYVKDEHAVRIRYRNGDQCSEGLPPSVVSRWSTLIDFVCDHQDSGPVHMTNEKCEARFAWHTPHACPQSRELHPAKNQTCTAVHPVGNTTVIDLHSLVRADSESPYAVHGPAGGMFKLNICGAARETSCGADTGICFENRHEVHKIAPPSSHLVWDEGVLAMVFEGGDSCGLASEDQPRKMRAIIHFVCPSASFGRDAPQFVSQSPDDCEYRFVWPTELACLNVLRCAHNEEQELFDLSPLSARSHRARNILDTGYEYYVSVCRPLEPQRPYLSMPPNAAIVRVATNSRQAESLGHAFLEPFTDFQQSLSLLYVNGSRCEWDSAQLNKARISFECDYAQDAGEPVLVDIDQAECLYVFRWRTNLVCAGSADAHQVNPRRNCKFPVLQRGISLDLALLAKKSPYQIKVNSPDGGDSGHFTLSVCKDLPVSTSGCRNAELCFTSKEQGSVRNISYGVADSFHYQGGVLFVRYTGGDKCISMLSKPYSAIVAFECDPLYEPGTPVVEKHYACVTVFRWKTVHACSAEQLRAAEGGDCLVRHGSSVFDLTMLSSVSHVWTLNEPQSQSTFYLNVCGISHRWPLDALDKCSGSGVCLERHVHENVSEFSSLGDYRSRTMTVEDGGTVRITYNGGDPSVCPLTGQHPTTIIDMKCDLVGDSVGTPKLVAVPTSTSCTHRFLWPSRYACAEATDVLVVQKGGYLIDPRIHRAYNLTALFNRTFRTVEYRHGQDNYTYRVNLQELCRDSSCRINWRTGPCAESAVCQTKRSTFMKNIGSASHQRFYLRGSELLLVIDTNATCLHVQNATIKSIFTFACDHEAGIGVPSFVYETKSCHYIFSWRTEYVCPSRVEHPAMAWSQMGDGGTAGSGSTMSVIIVLSFLAVVLAGLLMFLSKPDNRLTVRARTLRIFRTVTMPHYYYSKTESEMQSPLDNDGDTVLLSPSLVLQPDDDDFSSPLA</sequence>
<dbReference type="GO" id="GO:0010008">
    <property type="term" value="C:endosome membrane"/>
    <property type="evidence" value="ECO:0007669"/>
    <property type="project" value="UniProtKB-SubCell"/>
</dbReference>
<name>A0A1V9X8H5_9ACAR</name>
<keyword evidence="11" id="KW-1185">Reference proteome</keyword>
<accession>A0A1V9X8H5</accession>
<dbReference type="GO" id="GO:0007041">
    <property type="term" value="P:lysosomal transport"/>
    <property type="evidence" value="ECO:0007669"/>
    <property type="project" value="InterPro"/>
</dbReference>
<evidence type="ECO:0000313" key="11">
    <source>
        <dbReference type="Proteomes" id="UP000192247"/>
    </source>
</evidence>
<evidence type="ECO:0000313" key="10">
    <source>
        <dbReference type="EMBL" id="OQR69867.1"/>
    </source>
</evidence>
<feature type="domain" description="MRH" evidence="9">
    <location>
        <begin position="592"/>
        <end position="737"/>
    </location>
</feature>
<evidence type="ECO:0000256" key="6">
    <source>
        <dbReference type="ARBA" id="ARBA00023136"/>
    </source>
</evidence>
<evidence type="ECO:0000256" key="4">
    <source>
        <dbReference type="ARBA" id="ARBA00022729"/>
    </source>
</evidence>
<feature type="domain" description="MRH" evidence="9">
    <location>
        <begin position="412"/>
        <end position="586"/>
    </location>
</feature>
<feature type="domain" description="MRH" evidence="9">
    <location>
        <begin position="106"/>
        <end position="262"/>
    </location>
</feature>
<dbReference type="Proteomes" id="UP000192247">
    <property type="component" value="Unassembled WGS sequence"/>
</dbReference>
<comment type="caution">
    <text evidence="10">The sequence shown here is derived from an EMBL/GenBank/DDBJ whole genome shotgun (WGS) entry which is preliminary data.</text>
</comment>
<feature type="domain" description="MRH" evidence="9">
    <location>
        <begin position="741"/>
        <end position="885"/>
    </location>
</feature>
<gene>
    <name evidence="10" type="ORF">BIW11_12003</name>
</gene>
<feature type="domain" description="MRH" evidence="9">
    <location>
        <begin position="1503"/>
        <end position="1659"/>
    </location>
</feature>
<dbReference type="GO" id="GO:0000139">
    <property type="term" value="C:Golgi membrane"/>
    <property type="evidence" value="ECO:0007669"/>
    <property type="project" value="UniProtKB-SubCell"/>
</dbReference>
<dbReference type="OrthoDB" id="6512183at2759"/>
<reference evidence="10 11" key="1">
    <citation type="journal article" date="2017" name="Gigascience">
        <title>Draft genome of the honey bee ectoparasitic mite, Tropilaelaps mercedesae, is shaped by the parasitic life history.</title>
        <authorList>
            <person name="Dong X."/>
            <person name="Armstrong S.D."/>
            <person name="Xia D."/>
            <person name="Makepeace B.L."/>
            <person name="Darby A.C."/>
            <person name="Kadowaki T."/>
        </authorList>
    </citation>
    <scope>NUCLEOTIDE SEQUENCE [LARGE SCALE GENOMIC DNA]</scope>
    <source>
        <strain evidence="10">Wuxi-XJTLU</strain>
    </source>
</reference>
<dbReference type="InParanoid" id="A0A1V9X8H5"/>
<evidence type="ECO:0000256" key="2">
    <source>
        <dbReference type="ARBA" id="ARBA00022448"/>
    </source>
</evidence>
<protein>
    <submittedName>
        <fullName evidence="10">Cation-independent mannose-6-phosphate receptor-like</fullName>
    </submittedName>
</protein>
<dbReference type="SMART" id="SM01404">
    <property type="entry name" value="CIMR"/>
    <property type="match status" value="10"/>
</dbReference>
<dbReference type="Pfam" id="PF00878">
    <property type="entry name" value="CIMR"/>
    <property type="match status" value="10"/>
</dbReference>
<dbReference type="PANTHER" id="PTHR15071:SF0">
    <property type="entry name" value="MANNOSE 6-PHOSPHATE RECEPTOR-LIKE PROTEIN 1"/>
    <property type="match status" value="1"/>
</dbReference>
<keyword evidence="2" id="KW-0813">Transport</keyword>
<dbReference type="STRING" id="418985.A0A1V9X8H5"/>
<feature type="domain" description="MRH" evidence="9">
    <location>
        <begin position="269"/>
        <end position="406"/>
    </location>
</feature>
<evidence type="ECO:0000256" key="7">
    <source>
        <dbReference type="ARBA" id="ARBA00023157"/>
    </source>
</evidence>
<dbReference type="GO" id="GO:0038023">
    <property type="term" value="F:signaling receptor activity"/>
    <property type="evidence" value="ECO:0007669"/>
    <property type="project" value="InterPro"/>
</dbReference>
<dbReference type="EMBL" id="MNPL01019571">
    <property type="protein sequence ID" value="OQR69867.1"/>
    <property type="molecule type" value="Genomic_DNA"/>
</dbReference>
<evidence type="ECO:0000256" key="1">
    <source>
        <dbReference type="ARBA" id="ARBA00004308"/>
    </source>
</evidence>
<keyword evidence="3 8" id="KW-0812">Transmembrane</keyword>
<keyword evidence="4" id="KW-0732">Signal</keyword>
<keyword evidence="7" id="KW-1015">Disulfide bond</keyword>
<feature type="domain" description="MRH" evidence="9">
    <location>
        <begin position="895"/>
        <end position="1040"/>
    </location>
</feature>
<comment type="subcellular location">
    <subcellularLocation>
        <location evidence="1">Endomembrane system</location>
    </subcellularLocation>
</comment>
<feature type="domain" description="MRH" evidence="9">
    <location>
        <begin position="1196"/>
        <end position="1340"/>
    </location>
</feature>
<keyword evidence="6 8" id="KW-0472">Membrane</keyword>
<evidence type="ECO:0000256" key="3">
    <source>
        <dbReference type="ARBA" id="ARBA00022692"/>
    </source>
</evidence>
<dbReference type="InterPro" id="IPR044865">
    <property type="entry name" value="MRH_dom"/>
</dbReference>
<dbReference type="InterPro" id="IPR009011">
    <property type="entry name" value="Man6P_isomerase_rcpt-bd_dom_sf"/>
</dbReference>
<evidence type="ECO:0000259" key="9">
    <source>
        <dbReference type="PROSITE" id="PS51914"/>
    </source>
</evidence>
<organism evidence="10 11">
    <name type="scientific">Tropilaelaps mercedesae</name>
    <dbReference type="NCBI Taxonomy" id="418985"/>
    <lineage>
        <taxon>Eukaryota</taxon>
        <taxon>Metazoa</taxon>
        <taxon>Ecdysozoa</taxon>
        <taxon>Arthropoda</taxon>
        <taxon>Chelicerata</taxon>
        <taxon>Arachnida</taxon>
        <taxon>Acari</taxon>
        <taxon>Parasitiformes</taxon>
        <taxon>Mesostigmata</taxon>
        <taxon>Gamasina</taxon>
        <taxon>Dermanyssoidea</taxon>
        <taxon>Laelapidae</taxon>
        <taxon>Tropilaelaps</taxon>
    </lineage>
</organism>
<keyword evidence="5 8" id="KW-1133">Transmembrane helix</keyword>
<proteinExistence type="predicted"/>
<dbReference type="Gene3D" id="2.70.130.10">
    <property type="entry name" value="Mannose-6-phosphate receptor binding domain"/>
    <property type="match status" value="11"/>
</dbReference>
<evidence type="ECO:0000256" key="8">
    <source>
        <dbReference type="SAM" id="Phobius"/>
    </source>
</evidence>
<evidence type="ECO:0000256" key="5">
    <source>
        <dbReference type="ARBA" id="ARBA00022989"/>
    </source>
</evidence>
<feature type="transmembrane region" description="Helical" evidence="8">
    <location>
        <begin position="1683"/>
        <end position="1703"/>
    </location>
</feature>
<dbReference type="PROSITE" id="PS51914">
    <property type="entry name" value="MRH"/>
    <property type="match status" value="10"/>
</dbReference>
<dbReference type="GO" id="GO:0005537">
    <property type="term" value="F:D-mannose binding"/>
    <property type="evidence" value="ECO:0007669"/>
    <property type="project" value="InterPro"/>
</dbReference>
<dbReference type="SUPFAM" id="SSF50911">
    <property type="entry name" value="Mannose 6-phosphate receptor domain"/>
    <property type="match status" value="11"/>
</dbReference>
<feature type="domain" description="MRH" evidence="9">
    <location>
        <begin position="1042"/>
        <end position="1185"/>
    </location>
</feature>
<dbReference type="InterPro" id="IPR000479">
    <property type="entry name" value="CIMR_rpt"/>
</dbReference>
<feature type="domain" description="MRH" evidence="9">
    <location>
        <begin position="1349"/>
        <end position="1501"/>
    </location>
</feature>
<keyword evidence="10" id="KW-0675">Receptor</keyword>